<dbReference type="AlphaFoldDB" id="A0AAJ6CQ05"/>
<dbReference type="RefSeq" id="WP_277857146.1">
    <property type="nucleotide sequence ID" value="NZ_CP120943.1"/>
</dbReference>
<proteinExistence type="predicted"/>
<organism evidence="1 2">
    <name type="scientific">Aeromonas caviae</name>
    <name type="common">Aeromonas punctata</name>
    <dbReference type="NCBI Taxonomy" id="648"/>
    <lineage>
        <taxon>Bacteria</taxon>
        <taxon>Pseudomonadati</taxon>
        <taxon>Pseudomonadota</taxon>
        <taxon>Gammaproteobacteria</taxon>
        <taxon>Aeromonadales</taxon>
        <taxon>Aeromonadaceae</taxon>
        <taxon>Aeromonas</taxon>
    </lineage>
</organism>
<sequence>MVIIDDSRDIGYGSTSLGRLLHYQVGKELHKVIDRLMGHAPSVLFIYSGEQGHVLGGRFDIKTFEANTMPALMADDSPFLASIKTAFNATERPVVPSSEKNINSLIRICALAGFDFTYHSELLAYLSRIENWQPEFLRLVHSHDRLVTVEPSLLASTLTNVVGESTPLLSAAPTLAQMIGDWVPAAIDTLKSRLK</sequence>
<dbReference type="Proteomes" id="UP001218423">
    <property type="component" value="Plasmid pAC1520"/>
</dbReference>
<name>A0AAJ6CQ05_AERCA</name>
<accession>A0AAJ6CQ05</accession>
<dbReference type="EMBL" id="CP120943">
    <property type="protein sequence ID" value="WFG00132.1"/>
    <property type="molecule type" value="Genomic_DNA"/>
</dbReference>
<keyword evidence="1" id="KW-0614">Plasmid</keyword>
<gene>
    <name evidence="1" type="ORF">P5S46_21795</name>
</gene>
<protein>
    <submittedName>
        <fullName evidence="1">Uncharacterized protein</fullName>
    </submittedName>
</protein>
<evidence type="ECO:0000313" key="2">
    <source>
        <dbReference type="Proteomes" id="UP001218423"/>
    </source>
</evidence>
<reference evidence="1" key="1">
    <citation type="submission" date="2023-03" db="EMBL/GenBank/DDBJ databases">
        <title>Aeromonas caviae strain AC1520.</title>
        <authorList>
            <person name="Xie T."/>
            <person name="Zhang Q."/>
            <person name="Deng J."/>
            <person name="Li X."/>
        </authorList>
    </citation>
    <scope>NUCLEOTIDE SEQUENCE</scope>
    <source>
        <strain evidence="1">AC1520</strain>
        <plasmid evidence="1">pAC1520</plasmid>
    </source>
</reference>
<geneLocation type="plasmid" evidence="1 2">
    <name>pAC1520</name>
</geneLocation>
<evidence type="ECO:0000313" key="1">
    <source>
        <dbReference type="EMBL" id="WFG00132.1"/>
    </source>
</evidence>